<protein>
    <submittedName>
        <fullName evidence="9">UNC93-like protein MFSD11</fullName>
    </submittedName>
</protein>
<proteinExistence type="inferred from homology"/>
<sequence length="466" mass="51771">MINELSARFGLDKELPSVIQLGLAFMLVFTGFDTQAYVTETALHSISLREPDRIGPHAGYYGLSITYLTFTASTFFTPLIVGWIGAKWSMFVASLAYTAFMTTFVLVNNYLFYAMSAVMGFAAALLWTAHGVYMREITTAGNASRNSGLHWGLNFGSLLFGGVMLILIFRITGQSQVMSMEVITYIFEGLSVFTVLSNILFFLLPDFSERSASSKANFCTTIGRTFALLRDRRMLLLSAMFMYNGLILSFYLSIYPSCLSFSKSLVGVGNEIIAYFALVTSLGQISGGFFVSFMSKQINGFGYLPTMLLAIPINIITFVGIFITFPSDANMRTSTGPTILPPNLFIWLFFGLLLAIGDSFWNTIRTAVLTGLYSKNSSQAFALSKFFQCLTTCASFFYTGSVNLRIELLIISIFLFFASVTFGVLYRMMGKEALDVRENVEAVVIDLHRVKPSDNGHRKINTITMY</sequence>
<gene>
    <name evidence="7" type="ORF">TCNE_LOCUS467</name>
</gene>
<evidence type="ECO:0000256" key="1">
    <source>
        <dbReference type="ARBA" id="ARBA00004141"/>
    </source>
</evidence>
<reference evidence="7 8" key="2">
    <citation type="submission" date="2018-11" db="EMBL/GenBank/DDBJ databases">
        <authorList>
            <consortium name="Pathogen Informatics"/>
        </authorList>
    </citation>
    <scope>NUCLEOTIDE SEQUENCE [LARGE SCALE GENOMIC DNA]</scope>
</reference>
<evidence type="ECO:0000256" key="5">
    <source>
        <dbReference type="ARBA" id="ARBA00023136"/>
    </source>
</evidence>
<dbReference type="InterPro" id="IPR051617">
    <property type="entry name" value="UNC-93-like_regulator"/>
</dbReference>
<reference evidence="9" key="1">
    <citation type="submission" date="2016-06" db="UniProtKB">
        <authorList>
            <consortium name="WormBaseParasite"/>
        </authorList>
    </citation>
    <scope>IDENTIFICATION</scope>
</reference>
<dbReference type="PANTHER" id="PTHR23294">
    <property type="entry name" value="ET TRANSLATION PRODUCT-RELATED"/>
    <property type="match status" value="1"/>
</dbReference>
<dbReference type="EMBL" id="UYWY01000220">
    <property type="protein sequence ID" value="VDM24283.1"/>
    <property type="molecule type" value="Genomic_DNA"/>
</dbReference>
<feature type="transmembrane region" description="Helical" evidence="6">
    <location>
        <begin position="153"/>
        <end position="171"/>
    </location>
</feature>
<feature type="transmembrane region" description="Helical" evidence="6">
    <location>
        <begin position="21"/>
        <end position="38"/>
    </location>
</feature>
<feature type="transmembrane region" description="Helical" evidence="6">
    <location>
        <begin position="113"/>
        <end position="133"/>
    </location>
</feature>
<dbReference type="PANTHER" id="PTHR23294:SF18">
    <property type="entry name" value="UNC93-LIKE PROTEIN MFSD11"/>
    <property type="match status" value="1"/>
</dbReference>
<dbReference type="Proteomes" id="UP000050794">
    <property type="component" value="Unassembled WGS sequence"/>
</dbReference>
<dbReference type="GO" id="GO:0016020">
    <property type="term" value="C:membrane"/>
    <property type="evidence" value="ECO:0007669"/>
    <property type="project" value="UniProtKB-SubCell"/>
</dbReference>
<organism evidence="8 9">
    <name type="scientific">Toxocara canis</name>
    <name type="common">Canine roundworm</name>
    <dbReference type="NCBI Taxonomy" id="6265"/>
    <lineage>
        <taxon>Eukaryota</taxon>
        <taxon>Metazoa</taxon>
        <taxon>Ecdysozoa</taxon>
        <taxon>Nematoda</taxon>
        <taxon>Chromadorea</taxon>
        <taxon>Rhabditida</taxon>
        <taxon>Spirurina</taxon>
        <taxon>Ascaridomorpha</taxon>
        <taxon>Ascaridoidea</taxon>
        <taxon>Toxocaridae</taxon>
        <taxon>Toxocara</taxon>
    </lineage>
</organism>
<feature type="transmembrane region" description="Helical" evidence="6">
    <location>
        <begin position="183"/>
        <end position="204"/>
    </location>
</feature>
<evidence type="ECO:0000256" key="6">
    <source>
        <dbReference type="SAM" id="Phobius"/>
    </source>
</evidence>
<name>A0A183TW47_TOXCA</name>
<evidence type="ECO:0000313" key="9">
    <source>
        <dbReference type="WBParaSite" id="TCNE_0000046601-mRNA-1"/>
    </source>
</evidence>
<feature type="transmembrane region" description="Helical" evidence="6">
    <location>
        <begin position="88"/>
        <end position="107"/>
    </location>
</feature>
<dbReference type="SUPFAM" id="SSF103473">
    <property type="entry name" value="MFS general substrate transporter"/>
    <property type="match status" value="1"/>
</dbReference>
<evidence type="ECO:0000256" key="2">
    <source>
        <dbReference type="ARBA" id="ARBA00009172"/>
    </source>
</evidence>
<feature type="transmembrane region" description="Helical" evidence="6">
    <location>
        <begin position="58"/>
        <end position="81"/>
    </location>
</feature>
<evidence type="ECO:0000256" key="4">
    <source>
        <dbReference type="ARBA" id="ARBA00022989"/>
    </source>
</evidence>
<keyword evidence="3 6" id="KW-0812">Transmembrane</keyword>
<dbReference type="InterPro" id="IPR036259">
    <property type="entry name" value="MFS_trans_sf"/>
</dbReference>
<feature type="transmembrane region" description="Helical" evidence="6">
    <location>
        <begin position="382"/>
        <end position="400"/>
    </location>
</feature>
<dbReference type="Pfam" id="PF05978">
    <property type="entry name" value="UNC-93"/>
    <property type="match status" value="1"/>
</dbReference>
<feature type="transmembrane region" description="Helical" evidence="6">
    <location>
        <begin position="234"/>
        <end position="252"/>
    </location>
</feature>
<dbReference type="InterPro" id="IPR010291">
    <property type="entry name" value="Ion_channel_UNC-93"/>
</dbReference>
<dbReference type="Gene3D" id="1.20.1250.20">
    <property type="entry name" value="MFS general substrate transporter like domains"/>
    <property type="match status" value="1"/>
</dbReference>
<dbReference type="WBParaSite" id="TCNE_0000046601-mRNA-1">
    <property type="protein sequence ID" value="TCNE_0000046601-mRNA-1"/>
    <property type="gene ID" value="TCNE_0000046601"/>
</dbReference>
<feature type="transmembrane region" description="Helical" evidence="6">
    <location>
        <begin position="406"/>
        <end position="426"/>
    </location>
</feature>
<dbReference type="AlphaFoldDB" id="A0A183TW47"/>
<evidence type="ECO:0000313" key="8">
    <source>
        <dbReference type="Proteomes" id="UP000050794"/>
    </source>
</evidence>
<evidence type="ECO:0000313" key="7">
    <source>
        <dbReference type="EMBL" id="VDM24283.1"/>
    </source>
</evidence>
<keyword evidence="5 6" id="KW-0472">Membrane</keyword>
<keyword evidence="8" id="KW-1185">Reference proteome</keyword>
<evidence type="ECO:0000256" key="3">
    <source>
        <dbReference type="ARBA" id="ARBA00022692"/>
    </source>
</evidence>
<keyword evidence="4 6" id="KW-1133">Transmembrane helix</keyword>
<comment type="similarity">
    <text evidence="2">Belongs to the unc-93 family.</text>
</comment>
<feature type="transmembrane region" description="Helical" evidence="6">
    <location>
        <begin position="344"/>
        <end position="361"/>
    </location>
</feature>
<accession>A0A183TW47</accession>
<feature type="transmembrane region" description="Helical" evidence="6">
    <location>
        <begin position="272"/>
        <end position="291"/>
    </location>
</feature>
<comment type="subcellular location">
    <subcellularLocation>
        <location evidence="1">Membrane</location>
        <topology evidence="1">Multi-pass membrane protein</topology>
    </subcellularLocation>
</comment>
<feature type="transmembrane region" description="Helical" evidence="6">
    <location>
        <begin position="303"/>
        <end position="324"/>
    </location>
</feature>